<evidence type="ECO:0000313" key="2">
    <source>
        <dbReference type="EMBL" id="RVT49794.1"/>
    </source>
</evidence>
<dbReference type="PANTHER" id="PTHR30632:SF0">
    <property type="entry name" value="SULFATE-BINDING PROTEIN"/>
    <property type="match status" value="1"/>
</dbReference>
<keyword evidence="1" id="KW-0732">Signal</keyword>
<feature type="chain" id="PRO_5018615580" evidence="1">
    <location>
        <begin position="24"/>
        <end position="273"/>
    </location>
</feature>
<comment type="caution">
    <text evidence="2">The sequence shown here is derived from an EMBL/GenBank/DDBJ whole genome shotgun (WGS) entry which is preliminary data.</text>
</comment>
<accession>A0A3S3SAL7</accession>
<name>A0A3S3SAL7_9BURK</name>
<dbReference type="GO" id="GO:0030973">
    <property type="term" value="F:molybdate ion binding"/>
    <property type="evidence" value="ECO:0007669"/>
    <property type="project" value="TreeGrafter"/>
</dbReference>
<dbReference type="NCBIfam" id="NF002917">
    <property type="entry name" value="PRK03537.1-3"/>
    <property type="match status" value="1"/>
</dbReference>
<proteinExistence type="predicted"/>
<organism evidence="2 3">
    <name type="scientific">Rubrivivax albus</name>
    <dbReference type="NCBI Taxonomy" id="2499835"/>
    <lineage>
        <taxon>Bacteria</taxon>
        <taxon>Pseudomonadati</taxon>
        <taxon>Pseudomonadota</taxon>
        <taxon>Betaproteobacteria</taxon>
        <taxon>Burkholderiales</taxon>
        <taxon>Sphaerotilaceae</taxon>
        <taxon>Rubrivivax</taxon>
    </lineage>
</organism>
<dbReference type="OrthoDB" id="516817at2"/>
<dbReference type="EMBL" id="SACT01000007">
    <property type="protein sequence ID" value="RVT49794.1"/>
    <property type="molecule type" value="Genomic_DNA"/>
</dbReference>
<dbReference type="Gene3D" id="3.40.190.10">
    <property type="entry name" value="Periplasmic binding protein-like II"/>
    <property type="match status" value="2"/>
</dbReference>
<dbReference type="GO" id="GO:0015689">
    <property type="term" value="P:molybdate ion transport"/>
    <property type="evidence" value="ECO:0007669"/>
    <property type="project" value="TreeGrafter"/>
</dbReference>
<protein>
    <submittedName>
        <fullName evidence="2">Molybdate ABC transporter substrate-binding protein</fullName>
    </submittedName>
</protein>
<dbReference type="PANTHER" id="PTHR30632">
    <property type="entry name" value="MOLYBDATE-BINDING PERIPLASMIC PROTEIN"/>
    <property type="match status" value="1"/>
</dbReference>
<keyword evidence="3" id="KW-1185">Reference proteome</keyword>
<dbReference type="InterPro" id="IPR050682">
    <property type="entry name" value="ModA/WtpA"/>
</dbReference>
<gene>
    <name evidence="2" type="ORF">ENE75_19355</name>
</gene>
<reference evidence="2 3" key="1">
    <citation type="submission" date="2019-01" db="EMBL/GenBank/DDBJ databases">
        <authorList>
            <person name="Chen W.-M."/>
        </authorList>
    </citation>
    <scope>NUCLEOTIDE SEQUENCE [LARGE SCALE GENOMIC DNA]</scope>
    <source>
        <strain evidence="2 3">ICH-3</strain>
    </source>
</reference>
<evidence type="ECO:0000256" key="1">
    <source>
        <dbReference type="SAM" id="SignalP"/>
    </source>
</evidence>
<sequence>MRRNTLRAMLGALAVAAAGGASAAEPLKVHAAGSLRAAMTALAAGYEQAQGPDAGRKVTLAFGPSGLLRQRLADGEASDVFASANMTHPQALADAGRAEAVQPFARNTLCGLATPGFSLQGKPLPQRLLDADVRVGTSTPKADPSGDYAFQMFERIEATGAAAPGATAALKAKALQLTGGPNSPKPQPGRSQYGELVNGGQADIFITYCTNVAEARREYPALQSVPVPDAINVGARYGIVVMRPASAAAQAFVAYVLSPAGQQVLAGFGFSPP</sequence>
<dbReference type="SUPFAM" id="SSF53850">
    <property type="entry name" value="Periplasmic binding protein-like II"/>
    <property type="match status" value="1"/>
</dbReference>
<dbReference type="Pfam" id="PF13531">
    <property type="entry name" value="SBP_bac_11"/>
    <property type="match status" value="1"/>
</dbReference>
<dbReference type="Proteomes" id="UP000288178">
    <property type="component" value="Unassembled WGS sequence"/>
</dbReference>
<evidence type="ECO:0000313" key="3">
    <source>
        <dbReference type="Proteomes" id="UP000288178"/>
    </source>
</evidence>
<dbReference type="AlphaFoldDB" id="A0A3S3SAL7"/>
<feature type="signal peptide" evidence="1">
    <location>
        <begin position="1"/>
        <end position="23"/>
    </location>
</feature>